<dbReference type="AlphaFoldDB" id="A0AAN1SZV9"/>
<dbReference type="InterPro" id="IPR004797">
    <property type="entry name" value="Competence_ComEC/Rec2"/>
</dbReference>
<dbReference type="NCBIfam" id="TIGR00361">
    <property type="entry name" value="ComEC_Rec2"/>
    <property type="match status" value="1"/>
</dbReference>
<feature type="transmembrane region" description="Helical" evidence="6">
    <location>
        <begin position="259"/>
        <end position="283"/>
    </location>
</feature>
<keyword evidence="5 6" id="KW-0472">Membrane</keyword>
<feature type="transmembrane region" description="Helical" evidence="6">
    <location>
        <begin position="48"/>
        <end position="67"/>
    </location>
</feature>
<proteinExistence type="predicted"/>
<dbReference type="InterPro" id="IPR004477">
    <property type="entry name" value="ComEC_N"/>
</dbReference>
<evidence type="ECO:0000313" key="9">
    <source>
        <dbReference type="Proteomes" id="UP001319121"/>
    </source>
</evidence>
<organism evidence="8 9">
    <name type="scientific">Ferrigenium kumadai</name>
    <dbReference type="NCBI Taxonomy" id="1682490"/>
    <lineage>
        <taxon>Bacteria</taxon>
        <taxon>Pseudomonadati</taxon>
        <taxon>Pseudomonadota</taxon>
        <taxon>Betaproteobacteria</taxon>
        <taxon>Nitrosomonadales</taxon>
        <taxon>Gallionellaceae</taxon>
        <taxon>Ferrigenium</taxon>
    </lineage>
</organism>
<feature type="transmembrane region" description="Helical" evidence="6">
    <location>
        <begin position="295"/>
        <end position="318"/>
    </location>
</feature>
<dbReference type="Pfam" id="PF13567">
    <property type="entry name" value="DUF4131"/>
    <property type="match status" value="1"/>
</dbReference>
<evidence type="ECO:0000256" key="1">
    <source>
        <dbReference type="ARBA" id="ARBA00004651"/>
    </source>
</evidence>
<dbReference type="Gene3D" id="3.60.15.10">
    <property type="entry name" value="Ribonuclease Z/Hydroxyacylglutathione hydrolase-like"/>
    <property type="match status" value="1"/>
</dbReference>
<dbReference type="Pfam" id="PF00753">
    <property type="entry name" value="Lactamase_B"/>
    <property type="match status" value="1"/>
</dbReference>
<dbReference type="EMBL" id="AP019536">
    <property type="protein sequence ID" value="BBI99862.1"/>
    <property type="molecule type" value="Genomic_DNA"/>
</dbReference>
<feature type="transmembrane region" description="Helical" evidence="6">
    <location>
        <begin position="324"/>
        <end position="352"/>
    </location>
</feature>
<dbReference type="InterPro" id="IPR001279">
    <property type="entry name" value="Metallo-B-lactamas"/>
</dbReference>
<feature type="domain" description="Metallo-beta-lactamase" evidence="7">
    <location>
        <begin position="536"/>
        <end position="730"/>
    </location>
</feature>
<keyword evidence="2" id="KW-1003">Cell membrane</keyword>
<evidence type="ECO:0000256" key="2">
    <source>
        <dbReference type="ARBA" id="ARBA00022475"/>
    </source>
</evidence>
<evidence type="ECO:0000256" key="3">
    <source>
        <dbReference type="ARBA" id="ARBA00022692"/>
    </source>
</evidence>
<feature type="transmembrane region" description="Helical" evidence="6">
    <location>
        <begin position="393"/>
        <end position="412"/>
    </location>
</feature>
<dbReference type="PANTHER" id="PTHR30619:SF1">
    <property type="entry name" value="RECOMBINATION PROTEIN 2"/>
    <property type="match status" value="1"/>
</dbReference>
<evidence type="ECO:0000256" key="5">
    <source>
        <dbReference type="ARBA" id="ARBA00023136"/>
    </source>
</evidence>
<dbReference type="CDD" id="cd07731">
    <property type="entry name" value="ComA-like_MBL-fold"/>
    <property type="match status" value="1"/>
</dbReference>
<dbReference type="Proteomes" id="UP001319121">
    <property type="component" value="Chromosome"/>
</dbReference>
<dbReference type="Pfam" id="PF03772">
    <property type="entry name" value="Competence"/>
    <property type="match status" value="1"/>
</dbReference>
<reference evidence="8 9" key="1">
    <citation type="submission" date="2019-03" db="EMBL/GenBank/DDBJ databases">
        <title>Complete genome sequence of Ferrigenium kumadai strain An22, a microaerophilic iron-oxidizing bacterium isolated from a paddy field soil.</title>
        <authorList>
            <person name="Watanabe T."/>
            <person name="Asakawa S."/>
        </authorList>
    </citation>
    <scope>NUCLEOTIDE SEQUENCE [LARGE SCALE GENOMIC DNA]</scope>
    <source>
        <strain evidence="8 9">An22</strain>
    </source>
</reference>
<accession>A0AAN1SZV9</accession>
<evidence type="ECO:0000259" key="7">
    <source>
        <dbReference type="SMART" id="SM00849"/>
    </source>
</evidence>
<keyword evidence="3 6" id="KW-0812">Transmembrane</keyword>
<dbReference type="GO" id="GO:0005886">
    <property type="term" value="C:plasma membrane"/>
    <property type="evidence" value="ECO:0007669"/>
    <property type="project" value="UniProtKB-SubCell"/>
</dbReference>
<evidence type="ECO:0000256" key="6">
    <source>
        <dbReference type="SAM" id="Phobius"/>
    </source>
</evidence>
<feature type="transmembrane region" description="Helical" evidence="6">
    <location>
        <begin position="359"/>
        <end position="381"/>
    </location>
</feature>
<evidence type="ECO:0000313" key="8">
    <source>
        <dbReference type="EMBL" id="BBI99862.1"/>
    </source>
</evidence>
<dbReference type="GO" id="GO:0030420">
    <property type="term" value="P:establishment of competence for transformation"/>
    <property type="evidence" value="ECO:0007669"/>
    <property type="project" value="InterPro"/>
</dbReference>
<dbReference type="SUPFAM" id="SSF56281">
    <property type="entry name" value="Metallo-hydrolase/oxidoreductase"/>
    <property type="match status" value="1"/>
</dbReference>
<dbReference type="KEGG" id="fku:FGKAn22_15550"/>
<keyword evidence="9" id="KW-1185">Reference proteome</keyword>
<keyword evidence="4 6" id="KW-1133">Transmembrane helix</keyword>
<name>A0AAN1SZV9_9PROT</name>
<dbReference type="PANTHER" id="PTHR30619">
    <property type="entry name" value="DNA INTERNALIZATION/COMPETENCE PROTEIN COMEC/REC2"/>
    <property type="match status" value="1"/>
</dbReference>
<evidence type="ECO:0000256" key="4">
    <source>
        <dbReference type="ARBA" id="ARBA00022989"/>
    </source>
</evidence>
<sequence length="791" mass="86798">MATFAISFAFGIWLLQQQAVLPDFAWAWLLAASPLVLFVPRRNVTARMIHALLIAAFAGGIGFYYSAWQAGQRLAISLPDEWQGRDIVVSGVIADLPRAHERGLSFTFDVERTLTPQAVVPPHILLSTYQDDKTPPLILHAGERWHFTVRLKQPHGTANPSGFDFEAWALERGIRAVGYVHNSKKLVAGHPKGDNVRLDELAEGFGYRLETWREAVRDKFAATLGSAPYSGVLTALAVGDQHSIPPDQWQVFTRTGVNHLMSISGLHITMLASLAFAVVCWLWRRSMRLTLWLPARKVAALAALLTAFSYALLSGFAVPAQRTVYMVGAVAAALWLNRNFSLGQLLSIALIGVLIPDPWAVLSAGFWLSFGAVALILLVTAHRVRPPHWLSQYATVQWAMTVGLTPLLLALFQQVSLVSPLANALAIPLVSLIVVPLTLLGAALPIEMPLWLAHIAMDGTMHFLEWLNALPQAVWTQHAPPAWTIAAAMLGVFWLLLPRGFPARWLGAPLMLPMFLNAPEPPPPGMLRLIVFDVGQGLAVAAQTNDHALLYDTGPDFSGEADSGNRILVPALRAAGIAKLDGLMLSHDDLDHTGGTASVMQAIPIGWISAPMNPNHALLQQTTDARPCQDGLRWDWDGVRFEVLHPEPGGTGSKPHDNDQSCVLRISAGRQHILLAGDIEKETEQRLLRLHADQLATSLLVVPHHGSKSSSGHDFIAATLPDYAVFTVGYRNRFGHPRKEVLQRYTDTGAQLLRSDEDGAILVEMDTRGIKVERYRKTHARYWQHHPGEGV</sequence>
<dbReference type="SMART" id="SM00849">
    <property type="entry name" value="Lactamase_B"/>
    <property type="match status" value="1"/>
</dbReference>
<dbReference type="RefSeq" id="WP_212785124.1">
    <property type="nucleotide sequence ID" value="NZ_AP019536.1"/>
</dbReference>
<dbReference type="InterPro" id="IPR035681">
    <property type="entry name" value="ComA-like_MBL"/>
</dbReference>
<dbReference type="InterPro" id="IPR036866">
    <property type="entry name" value="RibonucZ/Hydroxyglut_hydro"/>
</dbReference>
<dbReference type="InterPro" id="IPR052159">
    <property type="entry name" value="Competence_DNA_uptake"/>
</dbReference>
<feature type="transmembrane region" description="Helical" evidence="6">
    <location>
        <begin position="424"/>
        <end position="444"/>
    </location>
</feature>
<comment type="subcellular location">
    <subcellularLocation>
        <location evidence="1">Cell membrane</location>
        <topology evidence="1">Multi-pass membrane protein</topology>
    </subcellularLocation>
</comment>
<dbReference type="NCBIfam" id="TIGR00360">
    <property type="entry name" value="ComEC_N-term"/>
    <property type="match status" value="1"/>
</dbReference>
<dbReference type="InterPro" id="IPR025405">
    <property type="entry name" value="DUF4131"/>
</dbReference>
<gene>
    <name evidence="8" type="primary">comA</name>
    <name evidence="8" type="ORF">FGKAn22_15550</name>
</gene>
<protein>
    <submittedName>
        <fullName evidence="8">DNA internalization-related competence protein ComEC/Rec2</fullName>
    </submittedName>
</protein>